<protein>
    <submittedName>
        <fullName evidence="3">Uncharacterized protein</fullName>
    </submittedName>
</protein>
<keyword evidence="4" id="KW-1185">Reference proteome</keyword>
<reference evidence="3" key="1">
    <citation type="journal article" date="2021" name="Sci. Rep.">
        <title>Diploid genomic architecture of Nitzschia inconspicua, an elite biomass production diatom.</title>
        <authorList>
            <person name="Oliver A."/>
            <person name="Podell S."/>
            <person name="Pinowska A."/>
            <person name="Traller J.C."/>
            <person name="Smith S.R."/>
            <person name="McClure R."/>
            <person name="Beliaev A."/>
            <person name="Bohutskyi P."/>
            <person name="Hill E.A."/>
            <person name="Rabines A."/>
            <person name="Zheng H."/>
            <person name="Allen L.Z."/>
            <person name="Kuo A."/>
            <person name="Grigoriev I.V."/>
            <person name="Allen A.E."/>
            <person name="Hazlebeck D."/>
            <person name="Allen E.E."/>
        </authorList>
    </citation>
    <scope>NUCLEOTIDE SEQUENCE</scope>
    <source>
        <strain evidence="3">Hildebrandi</strain>
    </source>
</reference>
<feature type="region of interest" description="Disordered" evidence="1">
    <location>
        <begin position="1"/>
        <end position="55"/>
    </location>
</feature>
<gene>
    <name evidence="2" type="ORF">IV203_006571</name>
    <name evidence="3" type="ORF">IV203_037249</name>
</gene>
<sequence length="107" mass="11816">MYSRKVRPRGWINAGLSPALIKEGTKTARRKRPVPKQSESTRKSSSSIEDDEGSQCVVLDGVDMIDPQVTPIRSKRCKPHSGGAPDENEGIDRAAMFRMISLSCQDD</sequence>
<dbReference type="AlphaFoldDB" id="A0A9K3PY21"/>
<reference evidence="3" key="2">
    <citation type="submission" date="2021-04" db="EMBL/GenBank/DDBJ databases">
        <authorList>
            <person name="Podell S."/>
        </authorList>
    </citation>
    <scope>NUCLEOTIDE SEQUENCE</scope>
    <source>
        <strain evidence="3">Hildebrandi</strain>
    </source>
</reference>
<dbReference type="Proteomes" id="UP000693970">
    <property type="component" value="Unassembled WGS sequence"/>
</dbReference>
<feature type="region of interest" description="Disordered" evidence="1">
    <location>
        <begin position="68"/>
        <end position="92"/>
    </location>
</feature>
<evidence type="ECO:0000313" key="3">
    <source>
        <dbReference type="EMBL" id="KAG7364047.1"/>
    </source>
</evidence>
<proteinExistence type="predicted"/>
<name>A0A9K3PY21_9STRA</name>
<dbReference type="EMBL" id="JAGRRH010000009">
    <property type="protein sequence ID" value="KAG7364047.1"/>
    <property type="molecule type" value="Genomic_DNA"/>
</dbReference>
<comment type="caution">
    <text evidence="3">The sequence shown here is derived from an EMBL/GenBank/DDBJ whole genome shotgun (WGS) entry which is preliminary data.</text>
</comment>
<accession>A0A9K3PY21</accession>
<evidence type="ECO:0000313" key="4">
    <source>
        <dbReference type="Proteomes" id="UP000693970"/>
    </source>
</evidence>
<evidence type="ECO:0000256" key="1">
    <source>
        <dbReference type="SAM" id="MobiDB-lite"/>
    </source>
</evidence>
<dbReference type="EMBL" id="JAGRRH010000028">
    <property type="protein sequence ID" value="KAG7340167.1"/>
    <property type="molecule type" value="Genomic_DNA"/>
</dbReference>
<evidence type="ECO:0000313" key="2">
    <source>
        <dbReference type="EMBL" id="KAG7340167.1"/>
    </source>
</evidence>
<organism evidence="3 4">
    <name type="scientific">Nitzschia inconspicua</name>
    <dbReference type="NCBI Taxonomy" id="303405"/>
    <lineage>
        <taxon>Eukaryota</taxon>
        <taxon>Sar</taxon>
        <taxon>Stramenopiles</taxon>
        <taxon>Ochrophyta</taxon>
        <taxon>Bacillariophyta</taxon>
        <taxon>Bacillariophyceae</taxon>
        <taxon>Bacillariophycidae</taxon>
        <taxon>Bacillariales</taxon>
        <taxon>Bacillariaceae</taxon>
        <taxon>Nitzschia</taxon>
    </lineage>
</organism>